<reference evidence="6" key="1">
    <citation type="submission" date="2017-02" db="UniProtKB">
        <authorList>
            <consortium name="WormBaseParasite"/>
        </authorList>
    </citation>
    <scope>IDENTIFICATION</scope>
</reference>
<evidence type="ECO:0000259" key="4">
    <source>
        <dbReference type="SMART" id="SM01293"/>
    </source>
</evidence>
<feature type="domain" description="Far11/STRP C-terminal" evidence="4">
    <location>
        <begin position="595"/>
        <end position="1077"/>
    </location>
</feature>
<organism evidence="5 6">
    <name type="scientific">Elaeophora elaphi</name>
    <dbReference type="NCBI Taxonomy" id="1147741"/>
    <lineage>
        <taxon>Eukaryota</taxon>
        <taxon>Metazoa</taxon>
        <taxon>Ecdysozoa</taxon>
        <taxon>Nematoda</taxon>
        <taxon>Chromadorea</taxon>
        <taxon>Rhabditida</taxon>
        <taxon>Spirurina</taxon>
        <taxon>Spiruromorpha</taxon>
        <taxon>Filarioidea</taxon>
        <taxon>Onchocercidae</taxon>
        <taxon>Elaeophora</taxon>
    </lineage>
</organism>
<dbReference type="PANTHER" id="PTHR13239">
    <property type="entry name" value="PROTEIN REQUIRED FOR HYPHAL ANASTOMOSIS HAM-2"/>
    <property type="match status" value="1"/>
</dbReference>
<name>A0A0R3S097_9BILA</name>
<comment type="similarity">
    <text evidence="1">Belongs to the STRIP family.</text>
</comment>
<dbReference type="GO" id="GO:0007010">
    <property type="term" value="P:cytoskeleton organization"/>
    <property type="evidence" value="ECO:0007669"/>
    <property type="project" value="TreeGrafter"/>
</dbReference>
<protein>
    <submittedName>
        <fullName evidence="6">Striatin-interacting protein</fullName>
    </submittedName>
</protein>
<accession>A0A0R3S097</accession>
<dbReference type="STRING" id="1147741.A0A0R3S097"/>
<evidence type="ECO:0000256" key="1">
    <source>
        <dbReference type="ARBA" id="ARBA00007062"/>
    </source>
</evidence>
<dbReference type="Pfam" id="PF11882">
    <property type="entry name" value="DUF3402"/>
    <property type="match status" value="2"/>
</dbReference>
<proteinExistence type="inferred from homology"/>
<dbReference type="SMART" id="SM01292">
    <property type="entry name" value="N1221"/>
    <property type="match status" value="1"/>
</dbReference>
<dbReference type="Proteomes" id="UP000050640">
    <property type="component" value="Unplaced"/>
</dbReference>
<evidence type="ECO:0000256" key="2">
    <source>
        <dbReference type="SAM" id="MobiDB-lite"/>
    </source>
</evidence>
<evidence type="ECO:0000313" key="5">
    <source>
        <dbReference type="Proteomes" id="UP000050640"/>
    </source>
</evidence>
<feature type="region of interest" description="Disordered" evidence="2">
    <location>
        <begin position="506"/>
        <end position="547"/>
    </location>
</feature>
<dbReference type="InterPro" id="IPR012486">
    <property type="entry name" value="Far11/STRP_N"/>
</dbReference>
<dbReference type="Pfam" id="PF07923">
    <property type="entry name" value="N1221"/>
    <property type="match status" value="1"/>
</dbReference>
<dbReference type="GO" id="GO:0005829">
    <property type="term" value="C:cytosol"/>
    <property type="evidence" value="ECO:0007669"/>
    <property type="project" value="TreeGrafter"/>
</dbReference>
<dbReference type="InterPro" id="IPR040185">
    <property type="entry name" value="Far11/STRP"/>
</dbReference>
<dbReference type="InterPro" id="IPR021819">
    <property type="entry name" value="Far11/STRP_C"/>
</dbReference>
<dbReference type="WBParaSite" id="EEL_0000804001-mRNA-1">
    <property type="protein sequence ID" value="EEL_0000804001-mRNA-1"/>
    <property type="gene ID" value="EEL_0000804001"/>
</dbReference>
<dbReference type="PANTHER" id="PTHR13239:SF4">
    <property type="entry name" value="AT25231P"/>
    <property type="match status" value="1"/>
</dbReference>
<keyword evidence="5" id="KW-1185">Reference proteome</keyword>
<evidence type="ECO:0000259" key="3">
    <source>
        <dbReference type="SMART" id="SM01292"/>
    </source>
</evidence>
<sequence>MNTLGSEKPELLRRVRPNFADDVYGSNVLKINNEQVEHVENDVIENRTDICESALAQRRSAQLPKLKKISNKPRPLSSDFSTRCEMNDFEFVYSDCDTHAAELAELYTYSELEDWALNMHAYRDFVESKKLGHKWSKLTESQQKDVLLSLLEELERVEPNIRLNAARSILYILQGAYMDFVDDRDITIDGTFQGNNERESGNDLEIRHCEEKCLTAGVLNAYRIYEAGAYQALCKLLLTETHDIWDSGPVVAGQYSRSSSVSNSRSASNADLSESVVERRSNRRSATMADNEALRVTLSALYHMVESIRRLDLFELVIPADKKSRYAGLRKDFITEIEEVIEGADMSLIMFLLEMMPAFCHGSSPHFPMKKVLLLVWKTLLAILGGWKELREGKAAKRAAANLSSVEDTLLVASAMKSSSINGNESEQNQSFVRPKRVLHPSARLICRQFACSTSGSFEDKNDEELDKIGSESTEINQVPDPGMPGENGLEDGNDLSDLVVEELAQTSASVPTREETPLVKSKLSRPNPLMRSSYTGDRTPVASTPPPMDILFRTSLPWNSKVREEDIETFLQCERMKFFNYRLPNDSTTVFGLPLPIQKSIEALRRHVYISLGELQEPRSLRYKVGEHRYKARKSMKIASCNTILVKHGIAEYFSMAKREKELNRYVFSQREDNIPMTSAEKLYRMMLPNLSQYIIALLKVLLAAAPSSKAKSEAINILSDVLTPETDNNEILSNSVNFDSSLSNILEQSVRTAIDVNRHKEIMVKAASAILILLMKHFRLNHIYQFEYIGQHLVFANCIPLILKFMDQNMVRYVQSKHELPPYNYPYAPLYYVRSHGEFLLLNICEIDFMLLKKSACWRNYGLIEEWPVLDINNLEDSDSQSPSYYLWRNVFSAINLLRVLNKLTKWKHARTMMLVVFKSAPILKRSLRVKLAVFQLYVLKLLKMQARYLGRQWRRTNMEIMSAIYAKVRHSLNDDWAYANETRSKSWDFQNEEAALKTAVERFNSRRYARLYPAFALVTVNESLALFLEVGEASSPGDSYLDNVDISEFEPMDNSFQSLLGTKVELSDRFKRNYVRWLNDEVIKNHTNWDLLMALTHGIIDYV</sequence>
<dbReference type="AlphaFoldDB" id="A0A0R3S097"/>
<evidence type="ECO:0000313" key="6">
    <source>
        <dbReference type="WBParaSite" id="EEL_0000804001-mRNA-1"/>
    </source>
</evidence>
<feature type="domain" description="Far11/STRP N-terminal" evidence="3">
    <location>
        <begin position="86"/>
        <end position="445"/>
    </location>
</feature>
<dbReference type="SMART" id="SM01293">
    <property type="entry name" value="DUF3402"/>
    <property type="match status" value="1"/>
</dbReference>